<dbReference type="Proteomes" id="UP001187192">
    <property type="component" value="Unassembled WGS sequence"/>
</dbReference>
<proteinExistence type="predicted"/>
<dbReference type="AlphaFoldDB" id="A0AA88DTV8"/>
<sequence length="210" mass="24239">MILPRKRLVQDYILSPPSLSMKYSAQKKTCLLIKDIYITRSSMPLIRRGSTLLLSFAIRSRWSQNPAWGSAVFAQIRSAYAYTMWVSYWRNLKTKINYLISEWKNVAPPAPLTPLKPHSPTYFCGALHWVFADKSNDSNCKILSFDLDEELHFHGIRISLPREIRKGYNLAMGVLRDCLSLCDNFGQGRVDIWMIKEYGSLGILDQIFLQ</sequence>
<dbReference type="EMBL" id="BTGU01000117">
    <property type="protein sequence ID" value="GMN61772.1"/>
    <property type="molecule type" value="Genomic_DNA"/>
</dbReference>
<evidence type="ECO:0000313" key="2">
    <source>
        <dbReference type="Proteomes" id="UP001187192"/>
    </source>
</evidence>
<organism evidence="1 2">
    <name type="scientific">Ficus carica</name>
    <name type="common">Common fig</name>
    <dbReference type="NCBI Taxonomy" id="3494"/>
    <lineage>
        <taxon>Eukaryota</taxon>
        <taxon>Viridiplantae</taxon>
        <taxon>Streptophyta</taxon>
        <taxon>Embryophyta</taxon>
        <taxon>Tracheophyta</taxon>
        <taxon>Spermatophyta</taxon>
        <taxon>Magnoliopsida</taxon>
        <taxon>eudicotyledons</taxon>
        <taxon>Gunneridae</taxon>
        <taxon>Pentapetalae</taxon>
        <taxon>rosids</taxon>
        <taxon>fabids</taxon>
        <taxon>Rosales</taxon>
        <taxon>Moraceae</taxon>
        <taxon>Ficeae</taxon>
        <taxon>Ficus</taxon>
    </lineage>
</organism>
<protein>
    <submittedName>
        <fullName evidence="1">Uncharacterized protein</fullName>
    </submittedName>
</protein>
<gene>
    <name evidence="1" type="ORF">TIFTF001_030849</name>
</gene>
<evidence type="ECO:0000313" key="1">
    <source>
        <dbReference type="EMBL" id="GMN61772.1"/>
    </source>
</evidence>
<accession>A0AA88DTV8</accession>
<keyword evidence="2" id="KW-1185">Reference proteome</keyword>
<comment type="caution">
    <text evidence="1">The sequence shown here is derived from an EMBL/GenBank/DDBJ whole genome shotgun (WGS) entry which is preliminary data.</text>
</comment>
<name>A0AA88DTV8_FICCA</name>
<reference evidence="1" key="1">
    <citation type="submission" date="2023-07" db="EMBL/GenBank/DDBJ databases">
        <title>draft genome sequence of fig (Ficus carica).</title>
        <authorList>
            <person name="Takahashi T."/>
            <person name="Nishimura K."/>
        </authorList>
    </citation>
    <scope>NUCLEOTIDE SEQUENCE</scope>
</reference>